<keyword evidence="2" id="KW-1185">Reference proteome</keyword>
<proteinExistence type="predicted"/>
<dbReference type="InterPro" id="IPR042099">
    <property type="entry name" value="ANL_N_sf"/>
</dbReference>
<sequence>MTSTATTERELWDEAAQTVPEPQLAKLAEEGLAREWERVWQQPIEFYKQRYESAGLSAGKVPSLDDIPRVTKNDFRADEAANPPWGTHRTVGLEDAIRLGRSTGTTGKPFYTFFTKHDLDEMLATRLRYLWRIGLRPGGRFAHSWPAGLYPSAVLGGRDYYDLDITEIPAGPPFTDDVAADHIELWRLLKPTGYMLTGSQLQTYDRVAVNLGYDLAEIMDGAILLLSEASCQFEVPRKRIENAYGVRLHNLSGASELPGFTSSDCRFHTGLHVSPSHHVVQVCDPETGREVAPGERGHLVVSAFGLDAFALRYDLEDIVSVSTEPCPCGETGPRYTFWGRGADAAVVAGKQILPIDVQLALEELGAPEFRVTPGETDTLQLRVESERDAKTIESTVSGVLGVPVSASTVEAGTFPRSSFKPRRIEA</sequence>
<name>A0A8H9ITM0_9PSEU</name>
<dbReference type="Gene3D" id="3.40.50.12780">
    <property type="entry name" value="N-terminal domain of ligase-like"/>
    <property type="match status" value="1"/>
</dbReference>
<dbReference type="PANTHER" id="PTHR43845:SF1">
    <property type="entry name" value="BLR5969 PROTEIN"/>
    <property type="match status" value="1"/>
</dbReference>
<dbReference type="AlphaFoldDB" id="A0A8H9ITM0"/>
<reference evidence="1" key="1">
    <citation type="journal article" date="2014" name="Int. J. Syst. Evol. Microbiol.">
        <title>Complete genome sequence of Corynebacterium casei LMG S-19264T (=DSM 44701T), isolated from a smear-ripened cheese.</title>
        <authorList>
            <consortium name="US DOE Joint Genome Institute (JGI-PGF)"/>
            <person name="Walter F."/>
            <person name="Albersmeier A."/>
            <person name="Kalinowski J."/>
            <person name="Ruckert C."/>
        </authorList>
    </citation>
    <scope>NUCLEOTIDE SEQUENCE</scope>
    <source>
        <strain evidence="1">CGMCC 4.7679</strain>
    </source>
</reference>
<dbReference type="EMBL" id="BNAV01000001">
    <property type="protein sequence ID" value="GHF36654.1"/>
    <property type="molecule type" value="Genomic_DNA"/>
</dbReference>
<organism evidence="1 2">
    <name type="scientific">Amycolatopsis bartoniae</name>
    <dbReference type="NCBI Taxonomy" id="941986"/>
    <lineage>
        <taxon>Bacteria</taxon>
        <taxon>Bacillati</taxon>
        <taxon>Actinomycetota</taxon>
        <taxon>Actinomycetes</taxon>
        <taxon>Pseudonocardiales</taxon>
        <taxon>Pseudonocardiaceae</taxon>
        <taxon>Amycolatopsis</taxon>
    </lineage>
</organism>
<accession>A0A8H9ITM0</accession>
<keyword evidence="1" id="KW-0436">Ligase</keyword>
<dbReference type="Proteomes" id="UP000658656">
    <property type="component" value="Unassembled WGS sequence"/>
</dbReference>
<evidence type="ECO:0000313" key="2">
    <source>
        <dbReference type="Proteomes" id="UP000658656"/>
    </source>
</evidence>
<protein>
    <submittedName>
        <fullName evidence="1">Phenylacetate-coenzyme A ligase</fullName>
    </submittedName>
</protein>
<dbReference type="RefSeq" id="WP_145936321.1">
    <property type="nucleotide sequence ID" value="NZ_BNAV01000001.1"/>
</dbReference>
<dbReference type="GO" id="GO:0016874">
    <property type="term" value="F:ligase activity"/>
    <property type="evidence" value="ECO:0007669"/>
    <property type="project" value="UniProtKB-KW"/>
</dbReference>
<reference evidence="1" key="2">
    <citation type="submission" date="2020-09" db="EMBL/GenBank/DDBJ databases">
        <authorList>
            <person name="Sun Q."/>
            <person name="Zhou Y."/>
        </authorList>
    </citation>
    <scope>NUCLEOTIDE SEQUENCE</scope>
    <source>
        <strain evidence="1">CGMCC 4.7679</strain>
    </source>
</reference>
<evidence type="ECO:0000313" key="1">
    <source>
        <dbReference type="EMBL" id="GHF36654.1"/>
    </source>
</evidence>
<dbReference type="OrthoDB" id="580775at2"/>
<comment type="caution">
    <text evidence="1">The sequence shown here is derived from an EMBL/GenBank/DDBJ whole genome shotgun (WGS) entry which is preliminary data.</text>
</comment>
<dbReference type="SUPFAM" id="SSF56801">
    <property type="entry name" value="Acetyl-CoA synthetase-like"/>
    <property type="match status" value="1"/>
</dbReference>
<gene>
    <name evidence="1" type="ORF">GCM10017566_07200</name>
</gene>
<dbReference type="PANTHER" id="PTHR43845">
    <property type="entry name" value="BLR5969 PROTEIN"/>
    <property type="match status" value="1"/>
</dbReference>